<dbReference type="SMART" id="SM00862">
    <property type="entry name" value="Trans_reg_C"/>
    <property type="match status" value="1"/>
</dbReference>
<gene>
    <name evidence="14" type="ORF">EZH22_09235</name>
</gene>
<feature type="DNA-binding region" description="OmpR/PhoB-type" evidence="11">
    <location>
        <begin position="134"/>
        <end position="234"/>
    </location>
</feature>
<dbReference type="InterPro" id="IPR001867">
    <property type="entry name" value="OmpR/PhoB-type_DNA-bd"/>
</dbReference>
<dbReference type="Gene3D" id="6.10.250.690">
    <property type="match status" value="1"/>
</dbReference>
<keyword evidence="7" id="KW-0010">Activator</keyword>
<feature type="modified residue" description="4-aspartylphosphate" evidence="10">
    <location>
        <position position="55"/>
    </location>
</feature>
<dbReference type="AlphaFoldDB" id="A0A974PSG6"/>
<dbReference type="SUPFAM" id="SSF52172">
    <property type="entry name" value="CheY-like"/>
    <property type="match status" value="1"/>
</dbReference>
<dbReference type="InterPro" id="IPR011006">
    <property type="entry name" value="CheY-like_superfamily"/>
</dbReference>
<evidence type="ECO:0000256" key="7">
    <source>
        <dbReference type="ARBA" id="ARBA00023159"/>
    </source>
</evidence>
<name>A0A974PSG6_9HYPH</name>
<evidence type="ECO:0000256" key="2">
    <source>
        <dbReference type="ARBA" id="ARBA00022490"/>
    </source>
</evidence>
<dbReference type="PROSITE" id="PS51755">
    <property type="entry name" value="OMPR_PHOB"/>
    <property type="match status" value="1"/>
</dbReference>
<dbReference type="InterPro" id="IPR036388">
    <property type="entry name" value="WH-like_DNA-bd_sf"/>
</dbReference>
<evidence type="ECO:0000256" key="4">
    <source>
        <dbReference type="ARBA" id="ARBA00023012"/>
    </source>
</evidence>
<sequence>MDSAPHIAIVDDHRDIRDLVGKYLTQHGYRISLAESAAAMRRLLEKSAPDLVVLDVMMPGEDGLSLCRHLRSTTDLPVILLTAMAEETDRIVGLEVGADDYLSKPFNPRELLARIKAVLRRVNSLPPQKGRLAAKVARFGRWTLDSGRRELMGQDGMAVPLSTAEFRLLCAFLDHPGIVLSRDQLLDLTAGRSAEPFDRSIDNQVSRLRKKIEVDPRTPVLIKTHWGGGYSLEAEVERA</sequence>
<dbReference type="FunFam" id="1.10.10.10:FF:000099">
    <property type="entry name" value="Two-component system response regulator TorR"/>
    <property type="match status" value="1"/>
</dbReference>
<evidence type="ECO:0000313" key="15">
    <source>
        <dbReference type="Proteomes" id="UP000596427"/>
    </source>
</evidence>
<evidence type="ECO:0000256" key="3">
    <source>
        <dbReference type="ARBA" id="ARBA00022553"/>
    </source>
</evidence>
<dbReference type="FunFam" id="3.40.50.2300:FF:000001">
    <property type="entry name" value="DNA-binding response regulator PhoB"/>
    <property type="match status" value="1"/>
</dbReference>
<organism evidence="14 15">
    <name type="scientific">Xanthobacter dioxanivorans</name>
    <dbReference type="NCBI Taxonomy" id="2528964"/>
    <lineage>
        <taxon>Bacteria</taxon>
        <taxon>Pseudomonadati</taxon>
        <taxon>Pseudomonadota</taxon>
        <taxon>Alphaproteobacteria</taxon>
        <taxon>Hyphomicrobiales</taxon>
        <taxon>Xanthobacteraceae</taxon>
        <taxon>Xanthobacter</taxon>
    </lineage>
</organism>
<dbReference type="InterPro" id="IPR039420">
    <property type="entry name" value="WalR-like"/>
</dbReference>
<dbReference type="KEGG" id="xdi:EZH22_09235"/>
<evidence type="ECO:0000259" key="13">
    <source>
        <dbReference type="PROSITE" id="PS51755"/>
    </source>
</evidence>
<dbReference type="Pfam" id="PF00072">
    <property type="entry name" value="Response_reg"/>
    <property type="match status" value="1"/>
</dbReference>
<evidence type="ECO:0000256" key="6">
    <source>
        <dbReference type="ARBA" id="ARBA00023125"/>
    </source>
</evidence>
<dbReference type="Proteomes" id="UP000596427">
    <property type="component" value="Chromosome"/>
</dbReference>
<dbReference type="InterPro" id="IPR016032">
    <property type="entry name" value="Sig_transdc_resp-reg_C-effctor"/>
</dbReference>
<dbReference type="CDD" id="cd00383">
    <property type="entry name" value="trans_reg_C"/>
    <property type="match status" value="1"/>
</dbReference>
<keyword evidence="8" id="KW-0804">Transcription</keyword>
<evidence type="ECO:0000256" key="9">
    <source>
        <dbReference type="ARBA" id="ARBA00067337"/>
    </source>
</evidence>
<evidence type="ECO:0000256" key="1">
    <source>
        <dbReference type="ARBA" id="ARBA00004496"/>
    </source>
</evidence>
<evidence type="ECO:0000256" key="10">
    <source>
        <dbReference type="PROSITE-ProRule" id="PRU00169"/>
    </source>
</evidence>
<dbReference type="GO" id="GO:0000156">
    <property type="term" value="F:phosphorelay response regulator activity"/>
    <property type="evidence" value="ECO:0007669"/>
    <property type="project" value="TreeGrafter"/>
</dbReference>
<dbReference type="Gene3D" id="3.40.50.2300">
    <property type="match status" value="1"/>
</dbReference>
<keyword evidence="6 11" id="KW-0238">DNA-binding</keyword>
<dbReference type="SMART" id="SM00448">
    <property type="entry name" value="REC"/>
    <property type="match status" value="1"/>
</dbReference>
<dbReference type="GO" id="GO:0005829">
    <property type="term" value="C:cytosol"/>
    <property type="evidence" value="ECO:0007669"/>
    <property type="project" value="TreeGrafter"/>
</dbReference>
<reference evidence="14 15" key="1">
    <citation type="submission" date="2020-10" db="EMBL/GenBank/DDBJ databases">
        <title>Degradation of 1,4-Dioxane by Xanthobacter sp. YN2, via a Novel Group-2 Soluble Di-Iron Monooxygenase.</title>
        <authorList>
            <person name="Ma F."/>
            <person name="Wang Y."/>
            <person name="Yang J."/>
            <person name="Guo H."/>
            <person name="Su D."/>
            <person name="Yu L."/>
        </authorList>
    </citation>
    <scope>NUCLEOTIDE SEQUENCE [LARGE SCALE GENOMIC DNA]</scope>
    <source>
        <strain evidence="14 15">YN2</strain>
    </source>
</reference>
<dbReference type="Gene3D" id="1.10.10.10">
    <property type="entry name" value="Winged helix-like DNA-binding domain superfamily/Winged helix DNA-binding domain"/>
    <property type="match status" value="1"/>
</dbReference>
<keyword evidence="2" id="KW-0963">Cytoplasm</keyword>
<evidence type="ECO:0000256" key="11">
    <source>
        <dbReference type="PROSITE-ProRule" id="PRU01091"/>
    </source>
</evidence>
<dbReference type="GO" id="GO:0000976">
    <property type="term" value="F:transcription cis-regulatory region binding"/>
    <property type="evidence" value="ECO:0007669"/>
    <property type="project" value="TreeGrafter"/>
</dbReference>
<proteinExistence type="predicted"/>
<dbReference type="PANTHER" id="PTHR48111">
    <property type="entry name" value="REGULATOR OF RPOS"/>
    <property type="match status" value="1"/>
</dbReference>
<keyword evidence="5" id="KW-0805">Transcription regulation</keyword>
<dbReference type="GO" id="GO:0006355">
    <property type="term" value="P:regulation of DNA-templated transcription"/>
    <property type="evidence" value="ECO:0007669"/>
    <property type="project" value="InterPro"/>
</dbReference>
<feature type="domain" description="Response regulatory" evidence="12">
    <location>
        <begin position="6"/>
        <end position="119"/>
    </location>
</feature>
<keyword evidence="3 10" id="KW-0597">Phosphoprotein</keyword>
<accession>A0A974PSG6</accession>
<keyword evidence="15" id="KW-1185">Reference proteome</keyword>
<dbReference type="PROSITE" id="PS50110">
    <property type="entry name" value="RESPONSE_REGULATORY"/>
    <property type="match status" value="1"/>
</dbReference>
<dbReference type="InterPro" id="IPR001789">
    <property type="entry name" value="Sig_transdc_resp-reg_receiver"/>
</dbReference>
<evidence type="ECO:0000259" key="12">
    <source>
        <dbReference type="PROSITE" id="PS50110"/>
    </source>
</evidence>
<evidence type="ECO:0000256" key="5">
    <source>
        <dbReference type="ARBA" id="ARBA00023015"/>
    </source>
</evidence>
<dbReference type="PANTHER" id="PTHR48111:SF4">
    <property type="entry name" value="DNA-BINDING DUAL TRANSCRIPTIONAL REGULATOR OMPR"/>
    <property type="match status" value="1"/>
</dbReference>
<keyword evidence="4" id="KW-0902">Two-component regulatory system</keyword>
<evidence type="ECO:0000313" key="14">
    <source>
        <dbReference type="EMBL" id="QRG08448.1"/>
    </source>
</evidence>
<protein>
    <recommendedName>
        <fullName evidence="9">Regulatory protein VirG</fullName>
    </recommendedName>
</protein>
<comment type="subcellular location">
    <subcellularLocation>
        <location evidence="1">Cytoplasm</location>
    </subcellularLocation>
</comment>
<dbReference type="RefSeq" id="WP_203195356.1">
    <property type="nucleotide sequence ID" value="NZ_CP063362.1"/>
</dbReference>
<dbReference type="GO" id="GO:0032993">
    <property type="term" value="C:protein-DNA complex"/>
    <property type="evidence" value="ECO:0007669"/>
    <property type="project" value="TreeGrafter"/>
</dbReference>
<feature type="domain" description="OmpR/PhoB-type" evidence="13">
    <location>
        <begin position="134"/>
        <end position="234"/>
    </location>
</feature>
<dbReference type="EMBL" id="CP063362">
    <property type="protein sequence ID" value="QRG08448.1"/>
    <property type="molecule type" value="Genomic_DNA"/>
</dbReference>
<dbReference type="Pfam" id="PF00486">
    <property type="entry name" value="Trans_reg_C"/>
    <property type="match status" value="1"/>
</dbReference>
<evidence type="ECO:0000256" key="8">
    <source>
        <dbReference type="ARBA" id="ARBA00023163"/>
    </source>
</evidence>
<dbReference type="SUPFAM" id="SSF46894">
    <property type="entry name" value="C-terminal effector domain of the bipartite response regulators"/>
    <property type="match status" value="1"/>
</dbReference>